<comment type="caution">
    <text evidence="3">The sequence shown here is derived from an EMBL/GenBank/DDBJ whole genome shotgun (WGS) entry which is preliminary data.</text>
</comment>
<proteinExistence type="predicted"/>
<name>A0ABW3WGG2_9RHOO</name>
<organism evidence="3 4">
    <name type="scientific">Thauera mechernichensis</name>
    <dbReference type="NCBI Taxonomy" id="82788"/>
    <lineage>
        <taxon>Bacteria</taxon>
        <taxon>Pseudomonadati</taxon>
        <taxon>Pseudomonadota</taxon>
        <taxon>Betaproteobacteria</taxon>
        <taxon>Rhodocyclales</taxon>
        <taxon>Zoogloeaceae</taxon>
        <taxon>Thauera</taxon>
    </lineage>
</organism>
<sequence length="121" mass="12927">MDTPEHRHFARIGFHHGARFSVAGHTEACEILDLSLKGALLQLQDGAAITSGASCSLELVLDDGEAVVRMDGHVAHCSAGRIGLACTAIDLDSITHLRRLIELNQGDATLLERELAALLPH</sequence>
<dbReference type="Gene3D" id="2.40.10.220">
    <property type="entry name" value="predicted glycosyltransferase like domains"/>
    <property type="match status" value="1"/>
</dbReference>
<evidence type="ECO:0000259" key="2">
    <source>
        <dbReference type="Pfam" id="PF07238"/>
    </source>
</evidence>
<keyword evidence="4" id="KW-1185">Reference proteome</keyword>
<dbReference type="RefSeq" id="WP_002932243.1">
    <property type="nucleotide sequence ID" value="NZ_JARQZE010000001.1"/>
</dbReference>
<accession>A0ABW3WGG2</accession>
<dbReference type="SUPFAM" id="SSF141371">
    <property type="entry name" value="PilZ domain-like"/>
    <property type="match status" value="1"/>
</dbReference>
<dbReference type="EMBL" id="JBHTMC010000027">
    <property type="protein sequence ID" value="MFD1264938.1"/>
    <property type="molecule type" value="Genomic_DNA"/>
</dbReference>
<dbReference type="InterPro" id="IPR027021">
    <property type="entry name" value="C-di-GMP_BP_PA4608"/>
</dbReference>
<reference evidence="4" key="1">
    <citation type="journal article" date="2019" name="Int. J. Syst. Evol. Microbiol.">
        <title>The Global Catalogue of Microorganisms (GCM) 10K type strain sequencing project: providing services to taxonomists for standard genome sequencing and annotation.</title>
        <authorList>
            <consortium name="The Broad Institute Genomics Platform"/>
            <consortium name="The Broad Institute Genome Sequencing Center for Infectious Disease"/>
            <person name="Wu L."/>
            <person name="Ma J."/>
        </authorList>
    </citation>
    <scope>NUCLEOTIDE SEQUENCE [LARGE SCALE GENOMIC DNA]</scope>
    <source>
        <strain evidence="4">CCUG 48884</strain>
    </source>
</reference>
<comment type="subunit">
    <text evidence="1">Monomer in both c-di-GMP-bound and free forms.</text>
</comment>
<evidence type="ECO:0000313" key="4">
    <source>
        <dbReference type="Proteomes" id="UP001597158"/>
    </source>
</evidence>
<dbReference type="InterPro" id="IPR009875">
    <property type="entry name" value="PilZ_domain"/>
</dbReference>
<dbReference type="Proteomes" id="UP001597158">
    <property type="component" value="Unassembled WGS sequence"/>
</dbReference>
<protein>
    <recommendedName>
        <fullName evidence="1">Cyclic diguanosine monophosphate-binding protein</fullName>
        <shortName evidence="1">c-di-GMP-binding protein</shortName>
    </recommendedName>
    <alternativeName>
        <fullName evidence="1">Pilz domain-containing protein</fullName>
    </alternativeName>
</protein>
<gene>
    <name evidence="3" type="ORF">ACFQ4M_15265</name>
</gene>
<comment type="function">
    <text evidence="1">Binds the second messenger bis-(3'-5') cyclic dimeric guanosine monophosphate (c-di-GMP). Can bind two c-di-GMP molecules per monomer. May play a role in bacterial second-messenger regulated processes. Binding to c-di-GMP induces a conformational change of the C- and N-termini resulting in the exposure of a highly negative surface on one side of the protein to a possible effector protein.</text>
</comment>
<dbReference type="PIRSF" id="PIRSF028141">
    <property type="entry name" value="C-di-GMP_BP_PA4608"/>
    <property type="match status" value="1"/>
</dbReference>
<evidence type="ECO:0000256" key="1">
    <source>
        <dbReference type="PIRNR" id="PIRNR028141"/>
    </source>
</evidence>
<dbReference type="Pfam" id="PF07238">
    <property type="entry name" value="PilZ"/>
    <property type="match status" value="1"/>
</dbReference>
<keyword evidence="1" id="KW-0973">c-di-GMP</keyword>
<feature type="domain" description="PilZ" evidence="2">
    <location>
        <begin position="6"/>
        <end position="102"/>
    </location>
</feature>
<keyword evidence="1" id="KW-0547">Nucleotide-binding</keyword>
<evidence type="ECO:0000313" key="3">
    <source>
        <dbReference type="EMBL" id="MFD1264938.1"/>
    </source>
</evidence>